<evidence type="ECO:0000313" key="3">
    <source>
        <dbReference type="Proteomes" id="UP001303701"/>
    </source>
</evidence>
<dbReference type="Pfam" id="PF18431">
    <property type="entry name" value="RNAse_A_bac"/>
    <property type="match status" value="1"/>
</dbReference>
<dbReference type="RefSeq" id="WP_311067062.1">
    <property type="nucleotide sequence ID" value="NZ_CP134501.1"/>
</dbReference>
<accession>A0ABY9WDG0</accession>
<evidence type="ECO:0000313" key="2">
    <source>
        <dbReference type="EMBL" id="WNF34174.1"/>
    </source>
</evidence>
<dbReference type="InterPro" id="IPR041436">
    <property type="entry name" value="RNAse_A_bac"/>
</dbReference>
<gene>
    <name evidence="2" type="ORF">RI196_05785</name>
</gene>
<evidence type="ECO:0000259" key="1">
    <source>
        <dbReference type="Pfam" id="PF18431"/>
    </source>
</evidence>
<reference evidence="2 3" key="1">
    <citation type="submission" date="2023-09" db="EMBL/GenBank/DDBJ databases">
        <title>Different Types of Thermotolerant Ring-Cleaving Dioxygenases derived from Aeribacillus composti HB-1 applied for multiple aromatic hydrocarbons removal.</title>
        <authorList>
            <person name="Cao L."/>
            <person name="Li M."/>
            <person name="Ma T."/>
        </authorList>
    </citation>
    <scope>NUCLEOTIDE SEQUENCE [LARGE SCALE GENOMIC DNA]</scope>
    <source>
        <strain evidence="2 3">HB-1</strain>
    </source>
</reference>
<keyword evidence="3" id="KW-1185">Reference proteome</keyword>
<organism evidence="2 3">
    <name type="scientific">Aeribacillus composti</name>
    <dbReference type="NCBI Taxonomy" id="1868734"/>
    <lineage>
        <taxon>Bacteria</taxon>
        <taxon>Bacillati</taxon>
        <taxon>Bacillota</taxon>
        <taxon>Bacilli</taxon>
        <taxon>Bacillales</taxon>
        <taxon>Bacillaceae</taxon>
        <taxon>Aeribacillus</taxon>
    </lineage>
</organism>
<sequence>MNSHAFQYESIKDGQLNKEFWGQITALAVIVGASFICPPAGMALGVAYGTLELSSTVSGKDWISGRKLGTGERVFRGALVPLDIVPGVNALSKFSSAARFAPLLEAMDPKLFTSLKAGLHQKSQRACDLVVRADQDIVVRIRNAKAWAKEMPQHLKTGAKKGALQVGRFVDNAATNLRHLLPSRQMGLAIEGAGNVKVPVENKIQAWLSKMDGINVGGGKAGNDGIELSTKGKGNVNPKDFSPLAPGGGLAAHEARGGHLISRHVGKTDAELLQRLKDNPKITGASTFKDRATAEKVASEVLNDPNNKKIIQAWLSNPKSKSTLVLPYQGTEIIGRGVHKGSTTVEHMSNAKIVLKKDEAGNFILTGYPTK</sequence>
<dbReference type="GeneID" id="301125465"/>
<protein>
    <submittedName>
        <fullName evidence="2">RNase A-like domain-containing protein</fullName>
    </submittedName>
</protein>
<dbReference type="Proteomes" id="UP001303701">
    <property type="component" value="Chromosome"/>
</dbReference>
<proteinExistence type="predicted"/>
<name>A0ABY9WDG0_9BACI</name>
<dbReference type="EMBL" id="CP134501">
    <property type="protein sequence ID" value="WNF34174.1"/>
    <property type="molecule type" value="Genomic_DNA"/>
</dbReference>
<feature type="domain" description="Bacterial CdiA-CT RNAse A" evidence="1">
    <location>
        <begin position="258"/>
        <end position="369"/>
    </location>
</feature>
<dbReference type="CDD" id="cd20684">
    <property type="entry name" value="CdiA-CT_Yk_RNaseA-like"/>
    <property type="match status" value="1"/>
</dbReference>